<dbReference type="AlphaFoldDB" id="A0A7S7NYG2"/>
<feature type="chain" id="PRO_5032689100" evidence="1">
    <location>
        <begin position="23"/>
        <end position="736"/>
    </location>
</feature>
<dbReference type="Pfam" id="PF05448">
    <property type="entry name" value="AXE1"/>
    <property type="match status" value="1"/>
</dbReference>
<evidence type="ECO:0000259" key="3">
    <source>
        <dbReference type="Pfam" id="PF05448"/>
    </source>
</evidence>
<name>A0A7S7NYG2_PALFE</name>
<feature type="domain" description="Dienelactone hydrolase" evidence="2">
    <location>
        <begin position="472"/>
        <end position="606"/>
    </location>
</feature>
<dbReference type="SUPFAM" id="SSF53474">
    <property type="entry name" value="alpha/beta-Hydrolases"/>
    <property type="match status" value="2"/>
</dbReference>
<dbReference type="GO" id="GO:0016787">
    <property type="term" value="F:hydrolase activity"/>
    <property type="evidence" value="ECO:0007669"/>
    <property type="project" value="InterPro"/>
</dbReference>
<dbReference type="Pfam" id="PF01738">
    <property type="entry name" value="DLH"/>
    <property type="match status" value="1"/>
</dbReference>
<accession>A0A7S7NYG2</accession>
<reference evidence="4 5" key="1">
    <citation type="submission" date="2020-10" db="EMBL/GenBank/DDBJ databases">
        <title>Complete genome sequence of Paludibaculum fermentans P105T, a facultatively anaerobic acidobacterium capable of dissimilatory Fe(III) reduction.</title>
        <authorList>
            <person name="Dedysh S.N."/>
            <person name="Beletsky A.V."/>
            <person name="Kulichevskaya I.S."/>
            <person name="Mardanov A.V."/>
            <person name="Ravin N.V."/>
        </authorList>
    </citation>
    <scope>NUCLEOTIDE SEQUENCE [LARGE SCALE GENOMIC DNA]</scope>
    <source>
        <strain evidence="4 5">P105</strain>
    </source>
</reference>
<keyword evidence="1" id="KW-0732">Signal</keyword>
<dbReference type="InterPro" id="IPR050261">
    <property type="entry name" value="FrsA_esterase"/>
</dbReference>
<sequence>MATTVHRFCGLLCWLTAGALSAQGPAAGDRSFFPPSIVPGATALVKSIGDAAESLLRWHTPANAASWEQRRPRVEKALLTTLGLDPLPERTPLNPRLLARTDRGEFSVETVVFESRPAFPITANLYRPRSGGQTPRPAVLVPIGHYLEEGKTASEVQALCMGLAGQGFVVLTYDAIGQGERMIPGNVHHEAGYALLPLGQTIAGWMVWDSMRALDYLESLPDVDSSRIGITGNSGGGLNSLLTAALDRRVRTAAVAGFTLEFNHWIKYGGAHCACTHLPGIFRSMEWFEIASLIAPRSLLLMQGEQDEIFPIAGARRAASHTRATFELLGAAANFRFDEIAGEPHAYSRPFRERAYGWLAAQLVRRGDGTAIEEPPLRLFPEQQPPLLCASDPRIAHQRAVVDVAREAAAKRIAALGPAPAAGVGAWLHGLIGPGGDPPGFLAPRSTSVSRADGMLLEEIGFLSEDGEYVPGTLRKPDGERGPLPVVIVAHQGGRVAFWEEPISKQLAAAGWAVLAVDLRGRGETLGRFNRDRDFNYRLISSQILSGRPLPGLRAFDLLRTVDYVATRPDLSMKRIVLAGFGDDALPALMAAAVDKRVEGVAVADGFQSFVSQMRTMQVPAGNRRELRRVWNSAQIRGRFDAGGYEVDFGSVIPSALANADIADIVATIAPRRVLFRQARDAGDAGDTAERMRRAARSPDSGFDFRPALRFDAAEFLKWLRDRKDTAISATRNTRP</sequence>
<organism evidence="4 5">
    <name type="scientific">Paludibaculum fermentans</name>
    <dbReference type="NCBI Taxonomy" id="1473598"/>
    <lineage>
        <taxon>Bacteria</taxon>
        <taxon>Pseudomonadati</taxon>
        <taxon>Acidobacteriota</taxon>
        <taxon>Terriglobia</taxon>
        <taxon>Bryobacterales</taxon>
        <taxon>Bryobacteraceae</taxon>
        <taxon>Paludibaculum</taxon>
    </lineage>
</organism>
<proteinExistence type="predicted"/>
<dbReference type="PANTHER" id="PTHR22946">
    <property type="entry name" value="DIENELACTONE HYDROLASE DOMAIN-CONTAINING PROTEIN-RELATED"/>
    <property type="match status" value="1"/>
</dbReference>
<dbReference type="KEGG" id="pfer:IRI77_16750"/>
<dbReference type="Proteomes" id="UP000593892">
    <property type="component" value="Chromosome"/>
</dbReference>
<dbReference type="InterPro" id="IPR008391">
    <property type="entry name" value="AXE1_dom"/>
</dbReference>
<protein>
    <submittedName>
        <fullName evidence="4">Acetylxylan esterase</fullName>
    </submittedName>
</protein>
<evidence type="ECO:0000259" key="2">
    <source>
        <dbReference type="Pfam" id="PF01738"/>
    </source>
</evidence>
<dbReference type="PANTHER" id="PTHR22946:SF8">
    <property type="entry name" value="ACETYL XYLAN ESTERASE DOMAIN-CONTAINING PROTEIN"/>
    <property type="match status" value="1"/>
</dbReference>
<dbReference type="RefSeq" id="WP_194453183.1">
    <property type="nucleotide sequence ID" value="NZ_CP063849.1"/>
</dbReference>
<keyword evidence="5" id="KW-1185">Reference proteome</keyword>
<evidence type="ECO:0000256" key="1">
    <source>
        <dbReference type="SAM" id="SignalP"/>
    </source>
</evidence>
<feature type="signal peptide" evidence="1">
    <location>
        <begin position="1"/>
        <end position="22"/>
    </location>
</feature>
<evidence type="ECO:0000313" key="5">
    <source>
        <dbReference type="Proteomes" id="UP000593892"/>
    </source>
</evidence>
<dbReference type="EMBL" id="CP063849">
    <property type="protein sequence ID" value="QOY91529.1"/>
    <property type="molecule type" value="Genomic_DNA"/>
</dbReference>
<evidence type="ECO:0000313" key="4">
    <source>
        <dbReference type="EMBL" id="QOY91529.1"/>
    </source>
</evidence>
<dbReference type="Gene3D" id="3.40.50.1820">
    <property type="entry name" value="alpha/beta hydrolase"/>
    <property type="match status" value="2"/>
</dbReference>
<gene>
    <name evidence="4" type="ORF">IRI77_16750</name>
</gene>
<dbReference type="InterPro" id="IPR029058">
    <property type="entry name" value="AB_hydrolase_fold"/>
</dbReference>
<feature type="domain" description="Acetyl xylan esterase" evidence="3">
    <location>
        <begin position="110"/>
        <end position="265"/>
    </location>
</feature>
<dbReference type="InterPro" id="IPR002925">
    <property type="entry name" value="Dienelactn_hydro"/>
</dbReference>